<name>A0AAW3D9W3_9GAMM</name>
<gene>
    <name evidence="2" type="ORF">DR78_912</name>
</gene>
<organism evidence="2 3">
    <name type="scientific">Francisella philomiragia</name>
    <dbReference type="NCBI Taxonomy" id="28110"/>
    <lineage>
        <taxon>Bacteria</taxon>
        <taxon>Pseudomonadati</taxon>
        <taxon>Pseudomonadota</taxon>
        <taxon>Gammaproteobacteria</taxon>
        <taxon>Thiotrichales</taxon>
        <taxon>Francisellaceae</taxon>
        <taxon>Francisella</taxon>
    </lineage>
</organism>
<dbReference type="RefSeq" id="WP_035737313.1">
    <property type="nucleotide sequence ID" value="NZ_JACTRV010000001.1"/>
</dbReference>
<evidence type="ECO:0000256" key="1">
    <source>
        <dbReference type="SAM" id="SignalP"/>
    </source>
</evidence>
<accession>A0AAW3D9W3</accession>
<evidence type="ECO:0000313" key="2">
    <source>
        <dbReference type="EMBL" id="KFJ42365.1"/>
    </source>
</evidence>
<dbReference type="Proteomes" id="UP000029117">
    <property type="component" value="Unassembled WGS sequence"/>
</dbReference>
<comment type="caution">
    <text evidence="2">The sequence shown here is derived from an EMBL/GenBank/DDBJ whole genome shotgun (WGS) entry which is preliminary data.</text>
</comment>
<sequence>MKKILIIIFCVLLLSSCAKEVLIGDKLTDKATDKQQEQFKENILELFENQYNQPFKISDFKYEYGTHWKDKSCVIASMCPKEIYGTYSFYIEAIKNPIIKIKLVINDKKGSLEFIKNHFIDTAYCSSLADYYLLLANKNAVINQKGLDIGEKYCDSIGQDFYKKGKKVYLKSLNK</sequence>
<keyword evidence="1" id="KW-0732">Signal</keyword>
<dbReference type="AlphaFoldDB" id="A0AAW3D9W3"/>
<evidence type="ECO:0000313" key="3">
    <source>
        <dbReference type="Proteomes" id="UP000029117"/>
    </source>
</evidence>
<feature type="signal peptide" evidence="1">
    <location>
        <begin position="1"/>
        <end position="20"/>
    </location>
</feature>
<dbReference type="PROSITE" id="PS51257">
    <property type="entry name" value="PROKAR_LIPOPROTEIN"/>
    <property type="match status" value="1"/>
</dbReference>
<protein>
    <submittedName>
        <fullName evidence="2">Lipoprotein</fullName>
    </submittedName>
</protein>
<proteinExistence type="predicted"/>
<reference evidence="2 3" key="1">
    <citation type="submission" date="2014-04" db="EMBL/GenBank/DDBJ databases">
        <authorList>
            <person name="Bishop-Lilly K.A."/>
            <person name="Broomall S.M."/>
            <person name="Chain P.S."/>
            <person name="Chertkov O."/>
            <person name="Coyne S.R."/>
            <person name="Daligault H.E."/>
            <person name="Davenport K.W."/>
            <person name="Erkkila T."/>
            <person name="Frey K.G."/>
            <person name="Gibbons H.S."/>
            <person name="Gu W."/>
            <person name="Jaissle J."/>
            <person name="Johnson S.L."/>
            <person name="Koroleva G.I."/>
            <person name="Ladner J.T."/>
            <person name="Lo C.-C."/>
            <person name="Minogue T.D."/>
            <person name="Munk C."/>
            <person name="Palacios G.F."/>
            <person name="Redden C.L."/>
            <person name="Rosenzweig C.N."/>
            <person name="Scholz M.B."/>
            <person name="Teshima H."/>
            <person name="Xu Y."/>
        </authorList>
    </citation>
    <scope>NUCLEOTIDE SEQUENCE [LARGE SCALE GENOMIC DNA]</scope>
    <source>
        <strain evidence="2 3">FAJ</strain>
    </source>
</reference>
<feature type="chain" id="PRO_5043856483" evidence="1">
    <location>
        <begin position="21"/>
        <end position="175"/>
    </location>
</feature>
<dbReference type="EMBL" id="JOUE01000006">
    <property type="protein sequence ID" value="KFJ42365.1"/>
    <property type="molecule type" value="Genomic_DNA"/>
</dbReference>
<keyword evidence="2" id="KW-0449">Lipoprotein</keyword>